<dbReference type="EMBL" id="BMGL01000010">
    <property type="protein sequence ID" value="GGE17481.1"/>
    <property type="molecule type" value="Genomic_DNA"/>
</dbReference>
<protein>
    <submittedName>
        <fullName evidence="2">Uncharacterized protein</fullName>
    </submittedName>
</protein>
<dbReference type="AlphaFoldDB" id="A0A916ZX12"/>
<keyword evidence="1" id="KW-0472">Membrane</keyword>
<proteinExistence type="predicted"/>
<keyword evidence="3" id="KW-1185">Reference proteome</keyword>
<organism evidence="2 3">
    <name type="scientific">Psychroflexus salis</name>
    <dbReference type="NCBI Taxonomy" id="1526574"/>
    <lineage>
        <taxon>Bacteria</taxon>
        <taxon>Pseudomonadati</taxon>
        <taxon>Bacteroidota</taxon>
        <taxon>Flavobacteriia</taxon>
        <taxon>Flavobacteriales</taxon>
        <taxon>Flavobacteriaceae</taxon>
        <taxon>Psychroflexus</taxon>
    </lineage>
</organism>
<keyword evidence="1" id="KW-0812">Transmembrane</keyword>
<evidence type="ECO:0000256" key="1">
    <source>
        <dbReference type="SAM" id="Phobius"/>
    </source>
</evidence>
<evidence type="ECO:0000313" key="2">
    <source>
        <dbReference type="EMBL" id="GGE17481.1"/>
    </source>
</evidence>
<keyword evidence="1" id="KW-1133">Transmembrane helix</keyword>
<dbReference type="Proteomes" id="UP000599688">
    <property type="component" value="Unassembled WGS sequence"/>
</dbReference>
<feature type="transmembrane region" description="Helical" evidence="1">
    <location>
        <begin position="85"/>
        <end position="105"/>
    </location>
</feature>
<reference evidence="2 3" key="1">
    <citation type="journal article" date="2014" name="Int. J. Syst. Evol. Microbiol.">
        <title>Complete genome sequence of Corynebacterium casei LMG S-19264T (=DSM 44701T), isolated from a smear-ripened cheese.</title>
        <authorList>
            <consortium name="US DOE Joint Genome Institute (JGI-PGF)"/>
            <person name="Walter F."/>
            <person name="Albersmeier A."/>
            <person name="Kalinowski J."/>
            <person name="Ruckert C."/>
        </authorList>
    </citation>
    <scope>NUCLEOTIDE SEQUENCE [LARGE SCALE GENOMIC DNA]</scope>
    <source>
        <strain evidence="2 3">CGMCC 1.12925</strain>
    </source>
</reference>
<accession>A0A916ZX12</accession>
<name>A0A916ZX12_9FLAO</name>
<dbReference type="RefSeq" id="WP_188406557.1">
    <property type="nucleotide sequence ID" value="NZ_BMGL01000010.1"/>
</dbReference>
<comment type="caution">
    <text evidence="2">The sequence shown here is derived from an EMBL/GenBank/DDBJ whole genome shotgun (WGS) entry which is preliminary data.</text>
</comment>
<gene>
    <name evidence="2" type="ORF">GCM10010831_18420</name>
</gene>
<sequence length="160" mass="18432">MKPNDNIKIEALVTRYLKAETSRAEEELLKKKLLLPKYKNAYPEIAYLLNYASAIKAETKSPFSVSDFVQNIEAKKQNKKSFSDAFISFYKYAAILIIALSGVYFTSQYQSNIQKREMAEMAYLQTKKALLIISNEMNMATKNLSKIEDFTQETQKFINP</sequence>
<evidence type="ECO:0000313" key="3">
    <source>
        <dbReference type="Proteomes" id="UP000599688"/>
    </source>
</evidence>